<feature type="transmembrane region" description="Helical" evidence="15">
    <location>
        <begin position="487"/>
        <end position="505"/>
    </location>
</feature>
<evidence type="ECO:0000256" key="5">
    <source>
        <dbReference type="ARBA" id="ARBA00022679"/>
    </source>
</evidence>
<feature type="transmembrane region" description="Helical" evidence="15">
    <location>
        <begin position="438"/>
        <end position="456"/>
    </location>
</feature>
<keyword evidence="7" id="KW-0479">Metal-binding</keyword>
<evidence type="ECO:0000256" key="15">
    <source>
        <dbReference type="SAM" id="Phobius"/>
    </source>
</evidence>
<dbReference type="Gene3D" id="3.30.40.10">
    <property type="entry name" value="Zinc/RING finger domain, C3HC4 (zinc finger)"/>
    <property type="match status" value="1"/>
</dbReference>
<feature type="transmembrane region" description="Helical" evidence="15">
    <location>
        <begin position="377"/>
        <end position="398"/>
    </location>
</feature>
<sequence>MHTCFTLLALLFLLACLTSVTLCQRVHVWHTELDAVTLPLPPSVAAAAAAAAGTDAQRKLPNALDPEAEALVHDVVAGRWPWREPDSLPESALAHPIRPLTLTSLVHPINVSTSFKGAWHPVPRMAASGDADDRSARLKAAALPLVLDDGGYMAGWLASLAHSADGTIRVHGVLSLLASSHLGASGEVYLVSGLIDPKSHSLSLTLTPPHEHAPLAFEPVLVSDNATFAAGAVLPAAVHDLDTMAARARFWLGASSAPPSHRVGLDLLNLRPAPRSMCSWQLTAQVHESLNEAALARQAADVSRPLRGPPTAGDVAALPTSLIGTAAADATGSPAPRHVDEVHVVLTNGVLKSAKCGLTLKFELASVDPYEFERKTMWYLVMLAATAVAQLAAFVIQLEHSRAHPVLANVSMLAIGALSVVDCYLCLLHFSGLSSARLAPSFAIAAFVKFVLSFVYEMRYVFAVWRARNAGDWAAGWLAVRVRICRLYSWYYVALLIGITAMYQFDGHWPWFSLLVHAYWIPQIVTNAQRDTANALAPVFVLGTSASRLIIPAYMQLCPTNVFHTPPTPGAFTALTLLVAGQVIILLAQARLGPRFFVPAAWLDPPHNYHPPPAVILADSAGEQPTCTICMERVDLDPPPPGRSRTELWMHTPCKHTFHTLCLIQWMDIRLECPVCRAPLPHLAHASQQAAAALRAQAAEP</sequence>
<dbReference type="GO" id="GO:0012505">
    <property type="term" value="C:endomembrane system"/>
    <property type="evidence" value="ECO:0007669"/>
    <property type="project" value="UniProtKB-SubCell"/>
</dbReference>
<dbReference type="Pfam" id="PF13639">
    <property type="entry name" value="zf-RING_2"/>
    <property type="match status" value="1"/>
</dbReference>
<dbReference type="GO" id="GO:0043161">
    <property type="term" value="P:proteasome-mediated ubiquitin-dependent protein catabolic process"/>
    <property type="evidence" value="ECO:0007669"/>
    <property type="project" value="TreeGrafter"/>
</dbReference>
<gene>
    <name evidence="18" type="ORF">AMSG_04857</name>
</gene>
<evidence type="ECO:0000313" key="18">
    <source>
        <dbReference type="EMBL" id="KNC48408.1"/>
    </source>
</evidence>
<evidence type="ECO:0000256" key="13">
    <source>
        <dbReference type="ARBA" id="ARBA00023136"/>
    </source>
</evidence>
<dbReference type="GO" id="GO:0061630">
    <property type="term" value="F:ubiquitin protein ligase activity"/>
    <property type="evidence" value="ECO:0007669"/>
    <property type="project" value="UniProtKB-EC"/>
</dbReference>
<dbReference type="EMBL" id="GL349451">
    <property type="protein sequence ID" value="KNC48408.1"/>
    <property type="molecule type" value="Genomic_DNA"/>
</dbReference>
<feature type="domain" description="RING-type" evidence="17">
    <location>
        <begin position="627"/>
        <end position="677"/>
    </location>
</feature>
<name>A0A0L0DAT4_THETB</name>
<protein>
    <recommendedName>
        <fullName evidence="4">RING-type E3 ubiquitin transferase</fullName>
        <ecNumber evidence="4">2.3.2.27</ecNumber>
    </recommendedName>
</protein>
<dbReference type="SUPFAM" id="SSF57850">
    <property type="entry name" value="RING/U-box"/>
    <property type="match status" value="1"/>
</dbReference>
<keyword evidence="12 15" id="KW-1133">Transmembrane helix</keyword>
<proteinExistence type="predicted"/>
<evidence type="ECO:0000256" key="6">
    <source>
        <dbReference type="ARBA" id="ARBA00022692"/>
    </source>
</evidence>
<dbReference type="PROSITE" id="PS50089">
    <property type="entry name" value="ZF_RING_2"/>
    <property type="match status" value="1"/>
</dbReference>
<keyword evidence="10" id="KW-0833">Ubl conjugation pathway</keyword>
<evidence type="ECO:0000256" key="16">
    <source>
        <dbReference type="SAM" id="SignalP"/>
    </source>
</evidence>
<dbReference type="OrthoDB" id="9984778at2759"/>
<dbReference type="GO" id="GO:0008270">
    <property type="term" value="F:zinc ion binding"/>
    <property type="evidence" value="ECO:0007669"/>
    <property type="project" value="UniProtKB-KW"/>
</dbReference>
<keyword evidence="5" id="KW-0808">Transferase</keyword>
<evidence type="ECO:0000256" key="11">
    <source>
        <dbReference type="ARBA" id="ARBA00022833"/>
    </source>
</evidence>
<dbReference type="EC" id="2.3.2.27" evidence="4"/>
<dbReference type="PANTHER" id="PTHR22763:SF162">
    <property type="entry name" value="TRANSMEMBRANE E3 UBIQUITIN-PROTEIN LIGASE 1"/>
    <property type="match status" value="1"/>
</dbReference>
<keyword evidence="9 14" id="KW-0863">Zinc-finger</keyword>
<keyword evidence="6 15" id="KW-0812">Transmembrane</keyword>
<dbReference type="Proteomes" id="UP000054408">
    <property type="component" value="Unassembled WGS sequence"/>
</dbReference>
<accession>A0A0L0DAT4</accession>
<organism evidence="18 19">
    <name type="scientific">Thecamonas trahens ATCC 50062</name>
    <dbReference type="NCBI Taxonomy" id="461836"/>
    <lineage>
        <taxon>Eukaryota</taxon>
        <taxon>Apusozoa</taxon>
        <taxon>Apusomonadida</taxon>
        <taxon>Apusomonadidae</taxon>
        <taxon>Thecamonas</taxon>
    </lineage>
</organism>
<dbReference type="InterPro" id="IPR001841">
    <property type="entry name" value="Znf_RING"/>
</dbReference>
<keyword evidence="13 15" id="KW-0472">Membrane</keyword>
<dbReference type="GeneID" id="25564376"/>
<dbReference type="eggNOG" id="KOG0828">
    <property type="taxonomic scope" value="Eukaryota"/>
</dbReference>
<feature type="chain" id="PRO_5005537358" description="RING-type E3 ubiquitin transferase" evidence="16">
    <location>
        <begin position="24"/>
        <end position="701"/>
    </location>
</feature>
<keyword evidence="19" id="KW-1185">Reference proteome</keyword>
<reference evidence="18 19" key="1">
    <citation type="submission" date="2010-05" db="EMBL/GenBank/DDBJ databases">
        <title>The Genome Sequence of Thecamonas trahens ATCC 50062.</title>
        <authorList>
            <consortium name="The Broad Institute Genome Sequencing Platform"/>
            <person name="Russ C."/>
            <person name="Cuomo C."/>
            <person name="Shea T."/>
            <person name="Young S.K."/>
            <person name="Zeng Q."/>
            <person name="Koehrsen M."/>
            <person name="Haas B."/>
            <person name="Borodovsky M."/>
            <person name="Guigo R."/>
            <person name="Alvarado L."/>
            <person name="Berlin A."/>
            <person name="Bochicchio J."/>
            <person name="Borenstein D."/>
            <person name="Chapman S."/>
            <person name="Chen Z."/>
            <person name="Freedman E."/>
            <person name="Gellesch M."/>
            <person name="Goldberg J."/>
            <person name="Griggs A."/>
            <person name="Gujja S."/>
            <person name="Heilman E."/>
            <person name="Heiman D."/>
            <person name="Hepburn T."/>
            <person name="Howarth C."/>
            <person name="Jen D."/>
            <person name="Larson L."/>
            <person name="Mehta T."/>
            <person name="Park D."/>
            <person name="Pearson M."/>
            <person name="Roberts A."/>
            <person name="Saif S."/>
            <person name="Shenoy N."/>
            <person name="Sisk P."/>
            <person name="Stolte C."/>
            <person name="Sykes S."/>
            <person name="Thomson T."/>
            <person name="Walk T."/>
            <person name="White J."/>
            <person name="Yandava C."/>
            <person name="Burger G."/>
            <person name="Gray M.W."/>
            <person name="Holland P.W.H."/>
            <person name="King N."/>
            <person name="Lang F.B.F."/>
            <person name="Roger A.J."/>
            <person name="Ruiz-Trillo I."/>
            <person name="Lander E."/>
            <person name="Nusbaum C."/>
        </authorList>
    </citation>
    <scope>NUCLEOTIDE SEQUENCE [LARGE SCALE GENOMIC DNA]</scope>
    <source>
        <strain evidence="18 19">ATCC 50062</strain>
    </source>
</reference>
<evidence type="ECO:0000256" key="14">
    <source>
        <dbReference type="PROSITE-ProRule" id="PRU00175"/>
    </source>
</evidence>
<evidence type="ECO:0000256" key="12">
    <source>
        <dbReference type="ARBA" id="ARBA00022989"/>
    </source>
</evidence>
<evidence type="ECO:0000256" key="7">
    <source>
        <dbReference type="ARBA" id="ARBA00022723"/>
    </source>
</evidence>
<comment type="subcellular location">
    <subcellularLocation>
        <location evidence="2">Endomembrane system</location>
        <topology evidence="2">Multi-pass membrane protein</topology>
    </subcellularLocation>
</comment>
<dbReference type="Pfam" id="PF11145">
    <property type="entry name" value="DUF2921"/>
    <property type="match status" value="1"/>
</dbReference>
<feature type="transmembrane region" description="Helical" evidence="15">
    <location>
        <begin position="569"/>
        <end position="588"/>
    </location>
</feature>
<evidence type="ECO:0000256" key="1">
    <source>
        <dbReference type="ARBA" id="ARBA00000900"/>
    </source>
</evidence>
<evidence type="ECO:0000259" key="17">
    <source>
        <dbReference type="PROSITE" id="PS50089"/>
    </source>
</evidence>
<feature type="signal peptide" evidence="16">
    <location>
        <begin position="1"/>
        <end position="23"/>
    </location>
</feature>
<dbReference type="PANTHER" id="PTHR22763">
    <property type="entry name" value="RING ZINC FINGER PROTEIN"/>
    <property type="match status" value="1"/>
</dbReference>
<evidence type="ECO:0000256" key="4">
    <source>
        <dbReference type="ARBA" id="ARBA00012483"/>
    </source>
</evidence>
<evidence type="ECO:0000256" key="10">
    <source>
        <dbReference type="ARBA" id="ARBA00022786"/>
    </source>
</evidence>
<keyword evidence="8 16" id="KW-0732">Signal</keyword>
<keyword evidence="11" id="KW-0862">Zinc</keyword>
<comment type="catalytic activity">
    <reaction evidence="1">
        <text>S-ubiquitinyl-[E2 ubiquitin-conjugating enzyme]-L-cysteine + [acceptor protein]-L-lysine = [E2 ubiquitin-conjugating enzyme]-L-cysteine + N(6)-ubiquitinyl-[acceptor protein]-L-lysine.</text>
        <dbReference type="EC" id="2.3.2.27"/>
    </reaction>
</comment>
<evidence type="ECO:0000256" key="2">
    <source>
        <dbReference type="ARBA" id="ARBA00004127"/>
    </source>
</evidence>
<evidence type="ECO:0000256" key="9">
    <source>
        <dbReference type="ARBA" id="ARBA00022771"/>
    </source>
</evidence>
<dbReference type="RefSeq" id="XP_013758525.1">
    <property type="nucleotide sequence ID" value="XM_013903071.1"/>
</dbReference>
<comment type="pathway">
    <text evidence="3">Protein modification; protein ubiquitination.</text>
</comment>
<evidence type="ECO:0000313" key="19">
    <source>
        <dbReference type="Proteomes" id="UP000054408"/>
    </source>
</evidence>
<evidence type="ECO:0000256" key="8">
    <source>
        <dbReference type="ARBA" id="ARBA00022729"/>
    </source>
</evidence>
<dbReference type="InterPro" id="IPR050731">
    <property type="entry name" value="HRD1_E3_ubiq-ligases"/>
</dbReference>
<dbReference type="InterPro" id="IPR021319">
    <property type="entry name" value="DUF2921"/>
</dbReference>
<dbReference type="AlphaFoldDB" id="A0A0L0DAT4"/>
<dbReference type="InterPro" id="IPR013083">
    <property type="entry name" value="Znf_RING/FYVE/PHD"/>
</dbReference>
<feature type="transmembrane region" description="Helical" evidence="15">
    <location>
        <begin position="410"/>
        <end position="432"/>
    </location>
</feature>
<dbReference type="STRING" id="461836.A0A0L0DAT4"/>
<evidence type="ECO:0000256" key="3">
    <source>
        <dbReference type="ARBA" id="ARBA00004906"/>
    </source>
</evidence>
<dbReference type="SMART" id="SM00184">
    <property type="entry name" value="RING"/>
    <property type="match status" value="1"/>
</dbReference>